<organism evidence="5 6">
    <name type="scientific">Peiella sedimenti</name>
    <dbReference type="NCBI Taxonomy" id="3061083"/>
    <lineage>
        <taxon>Bacteria</taxon>
        <taxon>Pseudomonadati</taxon>
        <taxon>Pseudomonadota</taxon>
        <taxon>Alphaproteobacteria</taxon>
        <taxon>Caulobacterales</taxon>
        <taxon>Caulobacteraceae</taxon>
        <taxon>Peiella</taxon>
    </lineage>
</organism>
<sequence>MSGPVAIEGYASLWGRADLNGDVVQRGAFAESLARTGAAGVKMLNQHDGRAVVGRWDRVEEDETGLFVSGVIEDWSNEARVAAHLARAGAVDGLSIGFQARRARREEGLRVLSEIELWEVSLVVFPMEPKARFQIVGE</sequence>
<dbReference type="GO" id="GO:0008233">
    <property type="term" value="F:peptidase activity"/>
    <property type="evidence" value="ECO:0007669"/>
    <property type="project" value="UniProtKB-KW"/>
</dbReference>
<gene>
    <name evidence="5" type="ORF">Q0812_01520</name>
</gene>
<keyword evidence="2 5" id="KW-0645">Protease</keyword>
<keyword evidence="3" id="KW-0378">Hydrolase</keyword>
<dbReference type="SUPFAM" id="SSF50789">
    <property type="entry name" value="Herpes virus serine proteinase, assemblin"/>
    <property type="match status" value="1"/>
</dbReference>
<dbReference type="Proteomes" id="UP001169063">
    <property type="component" value="Unassembled WGS sequence"/>
</dbReference>
<reference evidence="5" key="1">
    <citation type="submission" date="2023-07" db="EMBL/GenBank/DDBJ databases">
        <title>Brevundimonas soil sp. nov., isolated from the soil of chemical plant.</title>
        <authorList>
            <person name="Wu N."/>
        </authorList>
    </citation>
    <scope>NUCLEOTIDE SEQUENCE</scope>
    <source>
        <strain evidence="5">XZ-24</strain>
    </source>
</reference>
<evidence type="ECO:0000256" key="3">
    <source>
        <dbReference type="ARBA" id="ARBA00022801"/>
    </source>
</evidence>
<accession>A0ABT8SHR1</accession>
<keyword evidence="6" id="KW-1185">Reference proteome</keyword>
<evidence type="ECO:0000256" key="1">
    <source>
        <dbReference type="ARBA" id="ARBA00022612"/>
    </source>
</evidence>
<evidence type="ECO:0000259" key="4">
    <source>
        <dbReference type="Pfam" id="PF04586"/>
    </source>
</evidence>
<evidence type="ECO:0000313" key="5">
    <source>
        <dbReference type="EMBL" id="MDO1558107.1"/>
    </source>
</evidence>
<dbReference type="InterPro" id="IPR054613">
    <property type="entry name" value="Peptidase_S78_dom"/>
</dbReference>
<keyword evidence="1" id="KW-1188">Viral release from host cell</keyword>
<name>A0ABT8SHR1_9CAUL</name>
<dbReference type="InterPro" id="IPR006433">
    <property type="entry name" value="Prohead_protease"/>
</dbReference>
<dbReference type="EMBL" id="JAUKTR010000001">
    <property type="protein sequence ID" value="MDO1558107.1"/>
    <property type="molecule type" value="Genomic_DNA"/>
</dbReference>
<protein>
    <submittedName>
        <fullName evidence="5">HK97 family phage prohead protease</fullName>
    </submittedName>
</protein>
<comment type="caution">
    <text evidence="5">The sequence shown here is derived from an EMBL/GenBank/DDBJ whole genome shotgun (WGS) entry which is preliminary data.</text>
</comment>
<evidence type="ECO:0000256" key="2">
    <source>
        <dbReference type="ARBA" id="ARBA00022670"/>
    </source>
</evidence>
<dbReference type="Pfam" id="PF04586">
    <property type="entry name" value="Peptidase_S78"/>
    <property type="match status" value="1"/>
</dbReference>
<dbReference type="RefSeq" id="WP_302108528.1">
    <property type="nucleotide sequence ID" value="NZ_JAUKTR010000001.1"/>
</dbReference>
<dbReference type="NCBIfam" id="TIGR01543">
    <property type="entry name" value="proheadase_HK97"/>
    <property type="match status" value="1"/>
</dbReference>
<evidence type="ECO:0000313" key="6">
    <source>
        <dbReference type="Proteomes" id="UP001169063"/>
    </source>
</evidence>
<dbReference type="GO" id="GO:0006508">
    <property type="term" value="P:proteolysis"/>
    <property type="evidence" value="ECO:0007669"/>
    <property type="project" value="UniProtKB-KW"/>
</dbReference>
<feature type="domain" description="Prohead serine protease" evidence="4">
    <location>
        <begin position="6"/>
        <end position="135"/>
    </location>
</feature>
<proteinExistence type="predicted"/>